<proteinExistence type="predicted"/>
<name>A0ACC3NGP7_9PEZI</name>
<dbReference type="Proteomes" id="UP001281147">
    <property type="component" value="Unassembled WGS sequence"/>
</dbReference>
<protein>
    <submittedName>
        <fullName evidence="1">Uncharacterized protein</fullName>
    </submittedName>
</protein>
<organism evidence="1 2">
    <name type="scientific">Vermiconidia calcicola</name>
    <dbReference type="NCBI Taxonomy" id="1690605"/>
    <lineage>
        <taxon>Eukaryota</taxon>
        <taxon>Fungi</taxon>
        <taxon>Dikarya</taxon>
        <taxon>Ascomycota</taxon>
        <taxon>Pezizomycotina</taxon>
        <taxon>Dothideomycetes</taxon>
        <taxon>Dothideomycetidae</taxon>
        <taxon>Mycosphaerellales</taxon>
        <taxon>Extremaceae</taxon>
        <taxon>Vermiconidia</taxon>
    </lineage>
</organism>
<comment type="caution">
    <text evidence="1">The sequence shown here is derived from an EMBL/GenBank/DDBJ whole genome shotgun (WGS) entry which is preliminary data.</text>
</comment>
<keyword evidence="2" id="KW-1185">Reference proteome</keyword>
<evidence type="ECO:0000313" key="1">
    <source>
        <dbReference type="EMBL" id="KAK3716721.1"/>
    </source>
</evidence>
<evidence type="ECO:0000313" key="2">
    <source>
        <dbReference type="Proteomes" id="UP001281147"/>
    </source>
</evidence>
<dbReference type="EMBL" id="JAUTXU010000041">
    <property type="protein sequence ID" value="KAK3716721.1"/>
    <property type="molecule type" value="Genomic_DNA"/>
</dbReference>
<gene>
    <name evidence="1" type="ORF">LTR37_006351</name>
</gene>
<accession>A0ACC3NGP7</accession>
<sequence length="89" mass="10317">MPNWRLCDTLPMFKIVFTQSKTARLNDLVWTYAAWVDPVPHDVLGDANALMYVGDYDGGQELDDGLQRAQHQYRRVQEDHSLEHVQELS</sequence>
<reference evidence="1" key="1">
    <citation type="submission" date="2023-07" db="EMBL/GenBank/DDBJ databases">
        <title>Black Yeasts Isolated from many extreme environments.</title>
        <authorList>
            <person name="Coleine C."/>
            <person name="Stajich J.E."/>
            <person name="Selbmann L."/>
        </authorList>
    </citation>
    <scope>NUCLEOTIDE SEQUENCE</scope>
    <source>
        <strain evidence="1">CCFEE 5714</strain>
    </source>
</reference>